<evidence type="ECO:0000256" key="1">
    <source>
        <dbReference type="ARBA" id="ARBA00006484"/>
    </source>
</evidence>
<keyword evidence="2" id="KW-0560">Oxidoreductase</keyword>
<dbReference type="GO" id="GO:0004806">
    <property type="term" value="F:triacylglycerol lipase activity"/>
    <property type="evidence" value="ECO:0007669"/>
    <property type="project" value="TreeGrafter"/>
</dbReference>
<dbReference type="STRING" id="984486.A0A1E3QWW0"/>
<name>A0A1E3QWW0_9ASCO</name>
<dbReference type="EMBL" id="KV454426">
    <property type="protein sequence ID" value="ODQ82165.1"/>
    <property type="molecule type" value="Genomic_DNA"/>
</dbReference>
<comment type="similarity">
    <text evidence="1">Belongs to the short-chain dehydrogenases/reductases (SDR) family.</text>
</comment>
<organism evidence="3 4">
    <name type="scientific">Babjeviella inositovora NRRL Y-12698</name>
    <dbReference type="NCBI Taxonomy" id="984486"/>
    <lineage>
        <taxon>Eukaryota</taxon>
        <taxon>Fungi</taxon>
        <taxon>Dikarya</taxon>
        <taxon>Ascomycota</taxon>
        <taxon>Saccharomycotina</taxon>
        <taxon>Pichiomycetes</taxon>
        <taxon>Serinales incertae sedis</taxon>
        <taxon>Babjeviella</taxon>
    </lineage>
</organism>
<dbReference type="OrthoDB" id="2102561at2759"/>
<evidence type="ECO:0000256" key="2">
    <source>
        <dbReference type="ARBA" id="ARBA00023002"/>
    </source>
</evidence>
<reference evidence="4" key="1">
    <citation type="submission" date="2016-05" db="EMBL/GenBank/DDBJ databases">
        <title>Comparative genomics of biotechnologically important yeasts.</title>
        <authorList>
            <consortium name="DOE Joint Genome Institute"/>
            <person name="Riley R."/>
            <person name="Haridas S."/>
            <person name="Wolfe K.H."/>
            <person name="Lopes M.R."/>
            <person name="Hittinger C.T."/>
            <person name="Goker M."/>
            <person name="Salamov A."/>
            <person name="Wisecaver J."/>
            <person name="Long T.M."/>
            <person name="Aerts A.L."/>
            <person name="Barry K."/>
            <person name="Choi C."/>
            <person name="Clum A."/>
            <person name="Coughlan A.Y."/>
            <person name="Deshpande S."/>
            <person name="Douglass A.P."/>
            <person name="Hanson S.J."/>
            <person name="Klenk H.-P."/>
            <person name="Labutti K."/>
            <person name="Lapidus A."/>
            <person name="Lindquist E."/>
            <person name="Lipzen A."/>
            <person name="Meier-Kolthoff J.P."/>
            <person name="Ohm R.A."/>
            <person name="Otillar R.P."/>
            <person name="Pangilinan J."/>
            <person name="Peng Y."/>
            <person name="Rokas A."/>
            <person name="Rosa C.A."/>
            <person name="Scheuner C."/>
            <person name="Sibirny A.A."/>
            <person name="Slot J.C."/>
            <person name="Stielow J.B."/>
            <person name="Sun H."/>
            <person name="Kurtzman C.P."/>
            <person name="Blackwell M."/>
            <person name="Grigoriev I.V."/>
            <person name="Jeffries T.W."/>
        </authorList>
    </citation>
    <scope>NUCLEOTIDE SEQUENCE [LARGE SCALE GENOMIC DNA]</scope>
    <source>
        <strain evidence="4">NRRL Y-12698</strain>
    </source>
</reference>
<dbReference type="PANTHER" id="PTHR44169:SF6">
    <property type="entry name" value="NADPH-DEPENDENT 1-ACYLDIHYDROXYACETONE PHOSPHATE REDUCTASE"/>
    <property type="match status" value="1"/>
</dbReference>
<dbReference type="SUPFAM" id="SSF51735">
    <property type="entry name" value="NAD(P)-binding Rossmann-fold domains"/>
    <property type="match status" value="1"/>
</dbReference>
<dbReference type="Pfam" id="PF00106">
    <property type="entry name" value="adh_short"/>
    <property type="match status" value="1"/>
</dbReference>
<sequence length="85" mass="9661">MPQQKTIAITGEMAERGYQVYACARRLEPMEELKKYGVKTFTCDVTDLESVKKVKAYVEKETNGRLDVLYNNAGQLIDITDKQAL</sequence>
<gene>
    <name evidence="3" type="ORF">BABINDRAFT_158816</name>
</gene>
<dbReference type="GO" id="GO:0000140">
    <property type="term" value="F:acylglycerone-phosphate reductase (NADP+) activity"/>
    <property type="evidence" value="ECO:0007669"/>
    <property type="project" value="TreeGrafter"/>
</dbReference>
<dbReference type="Proteomes" id="UP000094336">
    <property type="component" value="Unassembled WGS sequence"/>
</dbReference>
<dbReference type="GeneID" id="30145153"/>
<dbReference type="InterPro" id="IPR036291">
    <property type="entry name" value="NAD(P)-bd_dom_sf"/>
</dbReference>
<dbReference type="AlphaFoldDB" id="A0A1E3QWW0"/>
<proteinExistence type="inferred from homology"/>
<dbReference type="PANTHER" id="PTHR44169">
    <property type="entry name" value="NADPH-DEPENDENT 1-ACYLDIHYDROXYACETONE PHOSPHATE REDUCTASE"/>
    <property type="match status" value="1"/>
</dbReference>
<keyword evidence="4" id="KW-1185">Reference proteome</keyword>
<accession>A0A1E3QWW0</accession>
<evidence type="ECO:0000313" key="3">
    <source>
        <dbReference type="EMBL" id="ODQ82165.1"/>
    </source>
</evidence>
<dbReference type="GO" id="GO:0019433">
    <property type="term" value="P:triglyceride catabolic process"/>
    <property type="evidence" value="ECO:0007669"/>
    <property type="project" value="TreeGrafter"/>
</dbReference>
<protein>
    <recommendedName>
        <fullName evidence="5">Ketoreductase (KR) domain-containing protein</fullName>
    </recommendedName>
</protein>
<dbReference type="GO" id="GO:0005783">
    <property type="term" value="C:endoplasmic reticulum"/>
    <property type="evidence" value="ECO:0007669"/>
    <property type="project" value="TreeGrafter"/>
</dbReference>
<evidence type="ECO:0008006" key="5">
    <source>
        <dbReference type="Google" id="ProtNLM"/>
    </source>
</evidence>
<evidence type="ECO:0000313" key="4">
    <source>
        <dbReference type="Proteomes" id="UP000094336"/>
    </source>
</evidence>
<dbReference type="GO" id="GO:0005811">
    <property type="term" value="C:lipid droplet"/>
    <property type="evidence" value="ECO:0007669"/>
    <property type="project" value="TreeGrafter"/>
</dbReference>
<dbReference type="InterPro" id="IPR002347">
    <property type="entry name" value="SDR_fam"/>
</dbReference>
<dbReference type="RefSeq" id="XP_018987493.1">
    <property type="nucleotide sequence ID" value="XM_019127300.1"/>
</dbReference>
<dbReference type="Gene3D" id="3.40.50.720">
    <property type="entry name" value="NAD(P)-binding Rossmann-like Domain"/>
    <property type="match status" value="1"/>
</dbReference>
<dbReference type="GO" id="GO:0006654">
    <property type="term" value="P:phosphatidic acid biosynthetic process"/>
    <property type="evidence" value="ECO:0007669"/>
    <property type="project" value="TreeGrafter"/>
</dbReference>